<evidence type="ECO:0000256" key="1">
    <source>
        <dbReference type="SAM" id="MobiDB-lite"/>
    </source>
</evidence>
<dbReference type="EMBL" id="BGZK01001861">
    <property type="protein sequence ID" value="GBP87462.1"/>
    <property type="molecule type" value="Genomic_DNA"/>
</dbReference>
<evidence type="ECO:0000313" key="2">
    <source>
        <dbReference type="EMBL" id="GBP87462.1"/>
    </source>
</evidence>
<feature type="region of interest" description="Disordered" evidence="1">
    <location>
        <begin position="45"/>
        <end position="66"/>
    </location>
</feature>
<gene>
    <name evidence="2" type="ORF">EVAR_64459_1</name>
</gene>
<feature type="region of interest" description="Disordered" evidence="1">
    <location>
        <begin position="1"/>
        <end position="20"/>
    </location>
</feature>
<organism evidence="2 3">
    <name type="scientific">Eumeta variegata</name>
    <name type="common">Bagworm moth</name>
    <name type="synonym">Eumeta japonica</name>
    <dbReference type="NCBI Taxonomy" id="151549"/>
    <lineage>
        <taxon>Eukaryota</taxon>
        <taxon>Metazoa</taxon>
        <taxon>Ecdysozoa</taxon>
        <taxon>Arthropoda</taxon>
        <taxon>Hexapoda</taxon>
        <taxon>Insecta</taxon>
        <taxon>Pterygota</taxon>
        <taxon>Neoptera</taxon>
        <taxon>Endopterygota</taxon>
        <taxon>Lepidoptera</taxon>
        <taxon>Glossata</taxon>
        <taxon>Ditrysia</taxon>
        <taxon>Tineoidea</taxon>
        <taxon>Psychidae</taxon>
        <taxon>Oiketicinae</taxon>
        <taxon>Eumeta</taxon>
    </lineage>
</organism>
<comment type="caution">
    <text evidence="2">The sequence shown here is derived from an EMBL/GenBank/DDBJ whole genome shotgun (WGS) entry which is preliminary data.</text>
</comment>
<feature type="compositionally biased region" description="Basic and acidic residues" evidence="1">
    <location>
        <begin position="1"/>
        <end position="18"/>
    </location>
</feature>
<evidence type="ECO:0000313" key="3">
    <source>
        <dbReference type="Proteomes" id="UP000299102"/>
    </source>
</evidence>
<dbReference type="AlphaFoldDB" id="A0A4C1ZJ65"/>
<feature type="compositionally biased region" description="Basic and acidic residues" evidence="1">
    <location>
        <begin position="45"/>
        <end position="54"/>
    </location>
</feature>
<protein>
    <submittedName>
        <fullName evidence="2">Uncharacterized protein</fullName>
    </submittedName>
</protein>
<sequence>MRASERHASLPLGHDRKALRGRRHMTLGRPPHNADTHVNFQCADESRGVGDRRPIQPSPRPDFAHGPHAVHGIWRCLLNFDNGARTARFRVPRNHEARRRPLVEINFRVRLTTAGMRSPAHLERAGAGSGLSCTHEQ</sequence>
<name>A0A4C1ZJ65_EUMVA</name>
<dbReference type="Proteomes" id="UP000299102">
    <property type="component" value="Unassembled WGS sequence"/>
</dbReference>
<accession>A0A4C1ZJ65</accession>
<reference evidence="2 3" key="1">
    <citation type="journal article" date="2019" name="Commun. Biol.">
        <title>The bagworm genome reveals a unique fibroin gene that provides high tensile strength.</title>
        <authorList>
            <person name="Kono N."/>
            <person name="Nakamura H."/>
            <person name="Ohtoshi R."/>
            <person name="Tomita M."/>
            <person name="Numata K."/>
            <person name="Arakawa K."/>
        </authorList>
    </citation>
    <scope>NUCLEOTIDE SEQUENCE [LARGE SCALE GENOMIC DNA]</scope>
</reference>
<proteinExistence type="predicted"/>
<keyword evidence="3" id="KW-1185">Reference proteome</keyword>